<keyword evidence="9" id="KW-0472">Membrane</keyword>
<feature type="region of interest" description="Disordered" evidence="8">
    <location>
        <begin position="1"/>
        <end position="26"/>
    </location>
</feature>
<protein>
    <recommendedName>
        <fullName evidence="4">microsomal epoxide hydrolase</fullName>
        <ecNumber evidence="4">3.3.2.9</ecNumber>
    </recommendedName>
</protein>
<evidence type="ECO:0000313" key="12">
    <source>
        <dbReference type="Proteomes" id="UP000037510"/>
    </source>
</evidence>
<feature type="active site" description="Proton donor" evidence="7">
    <location>
        <position position="407"/>
    </location>
</feature>
<reference evidence="11 12" key="1">
    <citation type="journal article" date="2015" name="Genome Biol. Evol.">
        <title>The genome of winter moth (Operophtera brumata) provides a genomic perspective on sexual dimorphism and phenology.</title>
        <authorList>
            <person name="Derks M.F."/>
            <person name="Smit S."/>
            <person name="Salis L."/>
            <person name="Schijlen E."/>
            <person name="Bossers A."/>
            <person name="Mateman C."/>
            <person name="Pijl A.S."/>
            <person name="de Ridder D."/>
            <person name="Groenen M.A."/>
            <person name="Visser M.E."/>
            <person name="Megens H.J."/>
        </authorList>
    </citation>
    <scope>NUCLEOTIDE SEQUENCE [LARGE SCALE GENOMIC DNA]</scope>
    <source>
        <strain evidence="11">WM2013NL</strain>
        <tissue evidence="11">Head and thorax</tissue>
    </source>
</reference>
<dbReference type="EC" id="3.3.2.9" evidence="4"/>
<organism evidence="11 12">
    <name type="scientific">Operophtera brumata</name>
    <name type="common">Winter moth</name>
    <name type="synonym">Phalaena brumata</name>
    <dbReference type="NCBI Taxonomy" id="104452"/>
    <lineage>
        <taxon>Eukaryota</taxon>
        <taxon>Metazoa</taxon>
        <taxon>Ecdysozoa</taxon>
        <taxon>Arthropoda</taxon>
        <taxon>Hexapoda</taxon>
        <taxon>Insecta</taxon>
        <taxon>Pterygota</taxon>
        <taxon>Neoptera</taxon>
        <taxon>Endopterygota</taxon>
        <taxon>Lepidoptera</taxon>
        <taxon>Glossata</taxon>
        <taxon>Ditrysia</taxon>
        <taxon>Geometroidea</taxon>
        <taxon>Geometridae</taxon>
        <taxon>Larentiinae</taxon>
        <taxon>Operophtera</taxon>
    </lineage>
</organism>
<accession>A0A0L7LT60</accession>
<feature type="domain" description="Epoxide hydrolase N-terminal" evidence="10">
    <location>
        <begin position="84"/>
        <end position="196"/>
    </location>
</feature>
<keyword evidence="6 11" id="KW-0378">Hydrolase</keyword>
<sequence>MGKKDKQNVKSAKDKKEGKENAKDSKKSSGCWNVILLTSTVMSILLSIAAFQLYSCVTHVPELPAIDLNEYWGPKDTVIKDTSIRPYRIVFTDTMQEEIRHLFEMYRRLEKPRSFNETGWSYGVNSEGFIEFFTEWIFTYSFRERAKFLNKFDHFMTNVQGLDIHFMHVKPKVDNKNVKVVPLLLLHGWPGSIREFYETIPRLITPKKGYKFVFEVIVPSLPGFIYSQAATRPGLSTLKIAVIMRNLMHRLGHKNFYVQGGDFGHSVGSHMATLFPKEVLGFHTNLPANFSKYAYLTWILGSIWPSFVAGEQVDRMYPVADKIKFFLEEFGYMHLQMTKPDTIGIALQDSPVGLASYILDRFMVFTDPANKNRLEGGLDKYYSINKLLDNIMLYWATGSITTAMRLYKESLASSDVEQIMASIPTPVPTWALRLKHELVHHPDFILRWKYPNLVGTSAADYGGHFAAFERPKAFADSVFLAVKTFRRE</sequence>
<feature type="active site" description="Nucleophile" evidence="7">
    <location>
        <position position="262"/>
    </location>
</feature>
<dbReference type="Proteomes" id="UP000037510">
    <property type="component" value="Unassembled WGS sequence"/>
</dbReference>
<dbReference type="InterPro" id="IPR000639">
    <property type="entry name" value="Epox_hydrolase-like"/>
</dbReference>
<feature type="transmembrane region" description="Helical" evidence="9">
    <location>
        <begin position="31"/>
        <end position="54"/>
    </location>
</feature>
<evidence type="ECO:0000256" key="5">
    <source>
        <dbReference type="ARBA" id="ARBA00022797"/>
    </source>
</evidence>
<gene>
    <name evidence="11" type="ORF">OBRU01_00501</name>
</gene>
<feature type="active site" description="Proton acceptor" evidence="7">
    <location>
        <position position="464"/>
    </location>
</feature>
<evidence type="ECO:0000313" key="11">
    <source>
        <dbReference type="EMBL" id="KOB78426.1"/>
    </source>
</evidence>
<evidence type="ECO:0000256" key="1">
    <source>
        <dbReference type="ARBA" id="ARBA00000221"/>
    </source>
</evidence>
<evidence type="ECO:0000256" key="2">
    <source>
        <dbReference type="ARBA" id="ARBA00004111"/>
    </source>
</evidence>
<dbReference type="InterPro" id="IPR010497">
    <property type="entry name" value="Epoxide_hydro_N"/>
</dbReference>
<dbReference type="EMBL" id="JTDY01000179">
    <property type="protein sequence ID" value="KOB78426.1"/>
    <property type="molecule type" value="Genomic_DNA"/>
</dbReference>
<comment type="caution">
    <text evidence="11">The sequence shown here is derived from an EMBL/GenBank/DDBJ whole genome shotgun (WGS) entry which is preliminary data.</text>
</comment>
<evidence type="ECO:0000259" key="10">
    <source>
        <dbReference type="Pfam" id="PF06441"/>
    </source>
</evidence>
<dbReference type="InterPro" id="IPR016292">
    <property type="entry name" value="Epoxide_hydrolase"/>
</dbReference>
<dbReference type="GO" id="GO:0097176">
    <property type="term" value="P:epoxide metabolic process"/>
    <property type="evidence" value="ECO:0007669"/>
    <property type="project" value="TreeGrafter"/>
</dbReference>
<name>A0A0L7LT60_OPEBR</name>
<evidence type="ECO:0000256" key="4">
    <source>
        <dbReference type="ARBA" id="ARBA00012091"/>
    </source>
</evidence>
<evidence type="ECO:0000256" key="9">
    <source>
        <dbReference type="SAM" id="Phobius"/>
    </source>
</evidence>
<comment type="subcellular location">
    <subcellularLocation>
        <location evidence="2">Microsome membrane</location>
        <topology evidence="2">Single-pass membrane protein</topology>
    </subcellularLocation>
</comment>
<dbReference type="GO" id="GO:0033961">
    <property type="term" value="F:cis-stilbene-oxide hydrolase activity"/>
    <property type="evidence" value="ECO:0007669"/>
    <property type="project" value="UniProtKB-EC"/>
</dbReference>
<dbReference type="PANTHER" id="PTHR21661:SF35">
    <property type="entry name" value="EPOXIDE HYDROLASE"/>
    <property type="match status" value="1"/>
</dbReference>
<dbReference type="AlphaFoldDB" id="A0A0L7LT60"/>
<dbReference type="PIRSF" id="PIRSF001112">
    <property type="entry name" value="Epoxide_hydrolase"/>
    <property type="match status" value="1"/>
</dbReference>
<dbReference type="PANTHER" id="PTHR21661">
    <property type="entry name" value="EPOXIDE HYDROLASE 1-RELATED"/>
    <property type="match status" value="1"/>
</dbReference>
<evidence type="ECO:0000256" key="7">
    <source>
        <dbReference type="PIRSR" id="PIRSR001112-1"/>
    </source>
</evidence>
<comment type="catalytic activity">
    <reaction evidence="1">
        <text>1-(4-methoxyphenyl)-N-methyl-N-[(3-methyloxetan-3-yl)methyl]methanamine + H2O = 2-{[(4-methoxybenzyl)(methyl)amino]methyl}-2-methylpropane-1,3-diol</text>
        <dbReference type="Rhea" id="RHEA:55764"/>
        <dbReference type="ChEBI" id="CHEBI:15377"/>
        <dbReference type="ChEBI" id="CHEBI:139161"/>
        <dbReference type="ChEBI" id="CHEBI:139164"/>
        <dbReference type="EC" id="3.3.2.9"/>
    </reaction>
</comment>
<keyword evidence="9" id="KW-1133">Transmembrane helix</keyword>
<dbReference type="PRINTS" id="PR00412">
    <property type="entry name" value="EPOXHYDRLASE"/>
</dbReference>
<dbReference type="SUPFAM" id="SSF53474">
    <property type="entry name" value="alpha/beta-Hydrolases"/>
    <property type="match status" value="1"/>
</dbReference>
<keyword evidence="12" id="KW-1185">Reference proteome</keyword>
<keyword evidence="9" id="KW-0812">Transmembrane</keyword>
<evidence type="ECO:0000256" key="6">
    <source>
        <dbReference type="ARBA" id="ARBA00022801"/>
    </source>
</evidence>
<dbReference type="Pfam" id="PF06441">
    <property type="entry name" value="EHN"/>
    <property type="match status" value="1"/>
</dbReference>
<dbReference type="STRING" id="104452.A0A0L7LT60"/>
<keyword evidence="5" id="KW-0058">Aromatic hydrocarbons catabolism</keyword>
<proteinExistence type="inferred from homology"/>
<evidence type="ECO:0000256" key="8">
    <source>
        <dbReference type="SAM" id="MobiDB-lite"/>
    </source>
</evidence>
<evidence type="ECO:0000256" key="3">
    <source>
        <dbReference type="ARBA" id="ARBA00010088"/>
    </source>
</evidence>
<comment type="similarity">
    <text evidence="3">Belongs to the peptidase S33 family.</text>
</comment>
<dbReference type="Gene3D" id="3.40.50.1820">
    <property type="entry name" value="alpha/beta hydrolase"/>
    <property type="match status" value="1"/>
</dbReference>
<dbReference type="InterPro" id="IPR029058">
    <property type="entry name" value="AB_hydrolase_fold"/>
</dbReference>